<evidence type="ECO:0000313" key="5">
    <source>
        <dbReference type="EMBL" id="MBS2212156.1"/>
    </source>
</evidence>
<proteinExistence type="predicted"/>
<feature type="repeat" description="TPR" evidence="3">
    <location>
        <begin position="230"/>
        <end position="263"/>
    </location>
</feature>
<dbReference type="Gene3D" id="1.25.40.10">
    <property type="entry name" value="Tetratricopeptide repeat domain"/>
    <property type="match status" value="3"/>
</dbReference>
<dbReference type="PANTHER" id="PTHR44858:SF1">
    <property type="entry name" value="UDP-N-ACETYLGLUCOSAMINE--PEPTIDE N-ACETYLGLUCOSAMINYLTRANSFERASE SPINDLY-RELATED"/>
    <property type="match status" value="1"/>
</dbReference>
<name>A0ABS5KB37_9BACT</name>
<keyword evidence="1" id="KW-0677">Repeat</keyword>
<dbReference type="InterPro" id="IPR011990">
    <property type="entry name" value="TPR-like_helical_dom_sf"/>
</dbReference>
<comment type="caution">
    <text evidence="5">The sequence shown here is derived from an EMBL/GenBank/DDBJ whole genome shotgun (WGS) entry which is preliminary data.</text>
</comment>
<evidence type="ECO:0000256" key="2">
    <source>
        <dbReference type="ARBA" id="ARBA00022803"/>
    </source>
</evidence>
<feature type="repeat" description="TPR" evidence="3">
    <location>
        <begin position="63"/>
        <end position="96"/>
    </location>
</feature>
<dbReference type="PROSITE" id="PS50005">
    <property type="entry name" value="TPR"/>
    <property type="match status" value="2"/>
</dbReference>
<dbReference type="InterPro" id="IPR019734">
    <property type="entry name" value="TPR_rpt"/>
</dbReference>
<evidence type="ECO:0000256" key="3">
    <source>
        <dbReference type="PROSITE-ProRule" id="PRU00339"/>
    </source>
</evidence>
<feature type="chain" id="PRO_5045681263" evidence="4">
    <location>
        <begin position="20"/>
        <end position="386"/>
    </location>
</feature>
<evidence type="ECO:0000256" key="4">
    <source>
        <dbReference type="SAM" id="SignalP"/>
    </source>
</evidence>
<dbReference type="Proteomes" id="UP000721861">
    <property type="component" value="Unassembled WGS sequence"/>
</dbReference>
<protein>
    <submittedName>
        <fullName evidence="5">Tetratricopeptide repeat protein</fullName>
    </submittedName>
</protein>
<dbReference type="InterPro" id="IPR050498">
    <property type="entry name" value="Ycf3"/>
</dbReference>
<dbReference type="Pfam" id="PF13414">
    <property type="entry name" value="TPR_11"/>
    <property type="match status" value="2"/>
</dbReference>
<dbReference type="SMART" id="SM00028">
    <property type="entry name" value="TPR"/>
    <property type="match status" value="4"/>
</dbReference>
<keyword evidence="6" id="KW-1185">Reference proteome</keyword>
<evidence type="ECO:0000256" key="1">
    <source>
        <dbReference type="ARBA" id="ARBA00022737"/>
    </source>
</evidence>
<dbReference type="SUPFAM" id="SSF48452">
    <property type="entry name" value="TPR-like"/>
    <property type="match status" value="1"/>
</dbReference>
<feature type="signal peptide" evidence="4">
    <location>
        <begin position="1"/>
        <end position="19"/>
    </location>
</feature>
<dbReference type="EMBL" id="JAGUCN010000013">
    <property type="protein sequence ID" value="MBS2212156.1"/>
    <property type="molecule type" value="Genomic_DNA"/>
</dbReference>
<evidence type="ECO:0000313" key="6">
    <source>
        <dbReference type="Proteomes" id="UP000721861"/>
    </source>
</evidence>
<sequence length="386" mass="43687">MKRLALFAILIFSISAVFAQKGKVSAASGYLDTNDVDAAKKAIDQAIEHEKSKDWPKTYIIAAKVYTELSKSGQDADGIKKAVDFYKKAIELDQKGDAKGKGIGKYEKEIKLQLTFFKPDLTNSGIEGFNTENFEQALFAFENVLYINALPMFQEEAPGIDTAIVYNCALAAYNAKDWNRAEQYFNQSIDLGYGGGDAVLLLDQVFDASGDSTKVAENLQRGFQKYPEDERILTTLIQYYLDAQQNDAALEYLNTAIEKDPENPSFYYARGVLYENIDKDEAIKNYEKCLEIDSKFFNALYNIGVIYYNKGVEQQNVANDKTTTKEFNAAMEVANEFWEKSLPYMESAHEVQPEEAAVLETLKGLYYRFERMDKYNEVKAKIDALN</sequence>
<reference evidence="5 6" key="1">
    <citation type="journal article" date="2014" name="Int. J. Syst. Evol. Microbiol.">
        <title>Carboxylicivirga gen. nov. in the family Marinilabiliaceae with two novel species, Carboxylicivirga mesophila sp. nov. and Carboxylicivirga taeanensis sp. nov., and reclassification of Cytophaga fermentans as Saccharicrinis fermentans gen. nov., comb. nov.</title>
        <authorList>
            <person name="Yang S.H."/>
            <person name="Seo H.S."/>
            <person name="Woo J.H."/>
            <person name="Oh H.M."/>
            <person name="Jang H."/>
            <person name="Lee J.H."/>
            <person name="Kim S.J."/>
            <person name="Kwon K.K."/>
        </authorList>
    </citation>
    <scope>NUCLEOTIDE SEQUENCE [LARGE SCALE GENOMIC DNA]</scope>
    <source>
        <strain evidence="5 6">JCM 18290</strain>
    </source>
</reference>
<dbReference type="PANTHER" id="PTHR44858">
    <property type="entry name" value="TETRATRICOPEPTIDE REPEAT PROTEIN 6"/>
    <property type="match status" value="1"/>
</dbReference>
<dbReference type="RefSeq" id="WP_212228651.1">
    <property type="nucleotide sequence ID" value="NZ_JAGUCN010000013.1"/>
</dbReference>
<organism evidence="5 6">
    <name type="scientific">Carboxylicivirga mesophila</name>
    <dbReference type="NCBI Taxonomy" id="1166478"/>
    <lineage>
        <taxon>Bacteria</taxon>
        <taxon>Pseudomonadati</taxon>
        <taxon>Bacteroidota</taxon>
        <taxon>Bacteroidia</taxon>
        <taxon>Marinilabiliales</taxon>
        <taxon>Marinilabiliaceae</taxon>
        <taxon>Carboxylicivirga</taxon>
    </lineage>
</organism>
<keyword evidence="4" id="KW-0732">Signal</keyword>
<keyword evidence="2 3" id="KW-0802">TPR repeat</keyword>
<accession>A0ABS5KB37</accession>
<gene>
    <name evidence="5" type="ORF">KEM09_12120</name>
</gene>